<dbReference type="SUPFAM" id="SSF103247">
    <property type="entry name" value="TT1751-like"/>
    <property type="match status" value="1"/>
</dbReference>
<dbReference type="CDD" id="cd14797">
    <property type="entry name" value="DUF302"/>
    <property type="match status" value="1"/>
</dbReference>
<dbReference type="Pfam" id="PF03625">
    <property type="entry name" value="DUF302"/>
    <property type="match status" value="1"/>
</dbReference>
<dbReference type="STRING" id="420998.JDO7802_02658"/>
<reference evidence="3 4" key="1">
    <citation type="submission" date="2015-07" db="EMBL/GenBank/DDBJ databases">
        <authorList>
            <person name="Noorani M."/>
        </authorList>
    </citation>
    <scope>NUCLEOTIDE SEQUENCE [LARGE SCALE GENOMIC DNA]</scope>
    <source>
        <strain evidence="3 4">CECT 7802</strain>
    </source>
</reference>
<keyword evidence="1" id="KW-0732">Signal</keyword>
<dbReference type="InterPro" id="IPR005180">
    <property type="entry name" value="DUF302"/>
</dbReference>
<sequence>MLLRYLTFAAIFAWPAAAQDVADMAPRDGWVVAATPKPFDALVEQTRASAQVGGLAVVTVAGPTGAAAGRGIDIPGNRIIGLFNNDFAVRILRLSTAAMIEAPIRVYVTENTDGTATLSYKLPSAVLAPYVTEAPALSDIAEELDAAFAAVAQAATQ</sequence>
<evidence type="ECO:0000259" key="2">
    <source>
        <dbReference type="Pfam" id="PF03625"/>
    </source>
</evidence>
<keyword evidence="4" id="KW-1185">Reference proteome</keyword>
<feature type="domain" description="DUF302" evidence="2">
    <location>
        <begin position="66"/>
        <end position="122"/>
    </location>
</feature>
<dbReference type="AlphaFoldDB" id="A0A0M6YJV5"/>
<dbReference type="EMBL" id="CXSU01000012">
    <property type="protein sequence ID" value="CTQ50632.1"/>
    <property type="molecule type" value="Genomic_DNA"/>
</dbReference>
<proteinExistence type="predicted"/>
<name>A0A0M6YJV5_9RHOB</name>
<dbReference type="OrthoDB" id="5783872at2"/>
<evidence type="ECO:0000313" key="3">
    <source>
        <dbReference type="EMBL" id="CTQ50632.1"/>
    </source>
</evidence>
<accession>A0A0M6YJV5</accession>
<evidence type="ECO:0000313" key="4">
    <source>
        <dbReference type="Proteomes" id="UP000049222"/>
    </source>
</evidence>
<dbReference type="Gene3D" id="3.30.310.70">
    <property type="entry name" value="TT1751-like domain"/>
    <property type="match status" value="1"/>
</dbReference>
<dbReference type="RefSeq" id="WP_055086291.1">
    <property type="nucleotide sequence ID" value="NZ_CXSU01000012.1"/>
</dbReference>
<feature type="chain" id="PRO_5005808121" description="DUF302 domain-containing protein" evidence="1">
    <location>
        <begin position="19"/>
        <end position="157"/>
    </location>
</feature>
<organism evidence="3 4">
    <name type="scientific">Jannaschia donghaensis</name>
    <dbReference type="NCBI Taxonomy" id="420998"/>
    <lineage>
        <taxon>Bacteria</taxon>
        <taxon>Pseudomonadati</taxon>
        <taxon>Pseudomonadota</taxon>
        <taxon>Alphaproteobacteria</taxon>
        <taxon>Rhodobacterales</taxon>
        <taxon>Roseobacteraceae</taxon>
        <taxon>Jannaschia</taxon>
    </lineage>
</organism>
<gene>
    <name evidence="3" type="ORF">JDO7802_02658</name>
</gene>
<evidence type="ECO:0000256" key="1">
    <source>
        <dbReference type="SAM" id="SignalP"/>
    </source>
</evidence>
<protein>
    <recommendedName>
        <fullName evidence="2">DUF302 domain-containing protein</fullName>
    </recommendedName>
</protein>
<dbReference type="InterPro" id="IPR035923">
    <property type="entry name" value="TT1751-like_sf"/>
</dbReference>
<dbReference type="Proteomes" id="UP000049222">
    <property type="component" value="Unassembled WGS sequence"/>
</dbReference>
<feature type="signal peptide" evidence="1">
    <location>
        <begin position="1"/>
        <end position="18"/>
    </location>
</feature>